<dbReference type="EMBL" id="CAJNOO010002871">
    <property type="protein sequence ID" value="CAF1303206.1"/>
    <property type="molecule type" value="Genomic_DNA"/>
</dbReference>
<proteinExistence type="predicted"/>
<dbReference type="OrthoDB" id="10037382at2759"/>
<sequence length="98" mass="11871">MYSVRRDLNNSYYYSQYWTMNCQQQHEQFIFNNRQMIKAKQHYFWSTKFYNNKDCHTQCQTLNNNSIKSTDLSNSHDMSLPIYRAPCTFQNSLITTSN</sequence>
<evidence type="ECO:0000313" key="2">
    <source>
        <dbReference type="Proteomes" id="UP000663882"/>
    </source>
</evidence>
<dbReference type="AlphaFoldDB" id="A0A815E7N9"/>
<feature type="non-terminal residue" evidence="1">
    <location>
        <position position="98"/>
    </location>
</feature>
<name>A0A815E7N9_9BILA</name>
<accession>A0A815E7N9</accession>
<gene>
    <name evidence="1" type="ORF">RFH988_LOCUS29839</name>
</gene>
<organism evidence="1 2">
    <name type="scientific">Rotaria sordida</name>
    <dbReference type="NCBI Taxonomy" id="392033"/>
    <lineage>
        <taxon>Eukaryota</taxon>
        <taxon>Metazoa</taxon>
        <taxon>Spiralia</taxon>
        <taxon>Gnathifera</taxon>
        <taxon>Rotifera</taxon>
        <taxon>Eurotatoria</taxon>
        <taxon>Bdelloidea</taxon>
        <taxon>Philodinida</taxon>
        <taxon>Philodinidae</taxon>
        <taxon>Rotaria</taxon>
    </lineage>
</organism>
<comment type="caution">
    <text evidence="1">The sequence shown here is derived from an EMBL/GenBank/DDBJ whole genome shotgun (WGS) entry which is preliminary data.</text>
</comment>
<protein>
    <submittedName>
        <fullName evidence="1">Uncharacterized protein</fullName>
    </submittedName>
</protein>
<evidence type="ECO:0000313" key="1">
    <source>
        <dbReference type="EMBL" id="CAF1303206.1"/>
    </source>
</evidence>
<dbReference type="Proteomes" id="UP000663882">
    <property type="component" value="Unassembled WGS sequence"/>
</dbReference>
<reference evidence="1" key="1">
    <citation type="submission" date="2021-02" db="EMBL/GenBank/DDBJ databases">
        <authorList>
            <person name="Nowell W R."/>
        </authorList>
    </citation>
    <scope>NUCLEOTIDE SEQUENCE</scope>
</reference>